<keyword evidence="15" id="KW-1185">Reference proteome</keyword>
<evidence type="ECO:0000256" key="2">
    <source>
        <dbReference type="ARBA" id="ARBA00006068"/>
    </source>
</evidence>
<keyword evidence="5" id="KW-0735">Signal-anchor</keyword>
<name>A0ABV8X9F8_9LACT</name>
<evidence type="ECO:0000256" key="4">
    <source>
        <dbReference type="ARBA" id="ARBA00022692"/>
    </source>
</evidence>
<dbReference type="Gene3D" id="3.40.630.190">
    <property type="entry name" value="LCP protein"/>
    <property type="match status" value="1"/>
</dbReference>
<dbReference type="PANTHER" id="PTHR33392">
    <property type="entry name" value="POLYISOPRENYL-TEICHOIC ACID--PEPTIDOGLYCAN TEICHOIC ACID TRANSFERASE TAGU"/>
    <property type="match status" value="1"/>
</dbReference>
<dbReference type="InterPro" id="IPR050922">
    <property type="entry name" value="LytR/CpsA/Psr_CW_biosynth"/>
</dbReference>
<comment type="subcellular location">
    <subcellularLocation>
        <location evidence="1">Cell membrane</location>
        <topology evidence="1">Single-pass type II membrane protein</topology>
    </subcellularLocation>
</comment>
<evidence type="ECO:0000313" key="15">
    <source>
        <dbReference type="Proteomes" id="UP001595817"/>
    </source>
</evidence>
<keyword evidence="9" id="KW-0804">Transcription</keyword>
<evidence type="ECO:0000256" key="10">
    <source>
        <dbReference type="ARBA" id="ARBA00037178"/>
    </source>
</evidence>
<keyword evidence="6 12" id="KW-1133">Transmembrane helix</keyword>
<gene>
    <name evidence="14" type="ORF">ACFOZY_12630</name>
</gene>
<dbReference type="NCBIfam" id="TIGR00350">
    <property type="entry name" value="lytR_cpsA_psr"/>
    <property type="match status" value="1"/>
</dbReference>
<sequence>MEIEHKETRTGRRKRRFRFGRFFFLILLLSVVGMATFSVLQYREGSNLAGENGASEDEDFTGDTKDPKYMHIENILLIGVDDDGSGKSRSDTMIVASWNKDNDTVKLISFMRDIYADIPRYESYKLNTAYYLDGVQLLKDTLTGMFGIPIHHYALIDFDNFETLIDIAAPNGVEVNVEKEMSEKIGVTLMPGTQQLSGKELLGYARFRADQEGDFGRVARQQKVIEALKEELLSPSSLPRIPKLAGAVNGYIQTDLTTGEEIRKVIEIMAGGGLEIDKMTVPVEGSYSFASYSHAGSVIELDLDQNKQAISKFIGMPLR</sequence>
<evidence type="ECO:0000256" key="12">
    <source>
        <dbReference type="SAM" id="Phobius"/>
    </source>
</evidence>
<feature type="transmembrane region" description="Helical" evidence="12">
    <location>
        <begin position="21"/>
        <end position="40"/>
    </location>
</feature>
<dbReference type="Proteomes" id="UP001595817">
    <property type="component" value="Unassembled WGS sequence"/>
</dbReference>
<evidence type="ECO:0000256" key="11">
    <source>
        <dbReference type="ARBA" id="ARBA00040752"/>
    </source>
</evidence>
<comment type="function">
    <text evidence="10">Involved in SarA attenuation. Affects resistance to oxacillin and teicoplanin, as well as the synthesis of virulence factors.</text>
</comment>
<evidence type="ECO:0000256" key="3">
    <source>
        <dbReference type="ARBA" id="ARBA00022475"/>
    </source>
</evidence>
<evidence type="ECO:0000256" key="8">
    <source>
        <dbReference type="ARBA" id="ARBA00023136"/>
    </source>
</evidence>
<evidence type="ECO:0000256" key="9">
    <source>
        <dbReference type="ARBA" id="ARBA00023163"/>
    </source>
</evidence>
<dbReference type="Pfam" id="PF03816">
    <property type="entry name" value="LytR_cpsA_psr"/>
    <property type="match status" value="1"/>
</dbReference>
<organism evidence="14 15">
    <name type="scientific">Chungangia koreensis</name>
    <dbReference type="NCBI Taxonomy" id="752657"/>
    <lineage>
        <taxon>Bacteria</taxon>
        <taxon>Bacillati</taxon>
        <taxon>Bacillota</taxon>
        <taxon>Bacilli</taxon>
        <taxon>Lactobacillales</taxon>
        <taxon>Chungangia</taxon>
    </lineage>
</organism>
<keyword evidence="8 12" id="KW-0472">Membrane</keyword>
<accession>A0ABV8X9F8</accession>
<evidence type="ECO:0000259" key="13">
    <source>
        <dbReference type="Pfam" id="PF03816"/>
    </source>
</evidence>
<evidence type="ECO:0000256" key="7">
    <source>
        <dbReference type="ARBA" id="ARBA00023015"/>
    </source>
</evidence>
<keyword evidence="4 12" id="KW-0812">Transmembrane</keyword>
<evidence type="ECO:0000313" key="14">
    <source>
        <dbReference type="EMBL" id="MFC4411267.1"/>
    </source>
</evidence>
<dbReference type="EMBL" id="JBHSEC010000019">
    <property type="protein sequence ID" value="MFC4411267.1"/>
    <property type="molecule type" value="Genomic_DNA"/>
</dbReference>
<comment type="caution">
    <text evidence="14">The sequence shown here is derived from an EMBL/GenBank/DDBJ whole genome shotgun (WGS) entry which is preliminary data.</text>
</comment>
<reference evidence="15" key="1">
    <citation type="journal article" date="2019" name="Int. J. Syst. Evol. Microbiol.">
        <title>The Global Catalogue of Microorganisms (GCM) 10K type strain sequencing project: providing services to taxonomists for standard genome sequencing and annotation.</title>
        <authorList>
            <consortium name="The Broad Institute Genomics Platform"/>
            <consortium name="The Broad Institute Genome Sequencing Center for Infectious Disease"/>
            <person name="Wu L."/>
            <person name="Ma J."/>
        </authorList>
    </citation>
    <scope>NUCLEOTIDE SEQUENCE [LARGE SCALE GENOMIC DNA]</scope>
    <source>
        <strain evidence="15">CCUG 59778</strain>
    </source>
</reference>
<evidence type="ECO:0000256" key="6">
    <source>
        <dbReference type="ARBA" id="ARBA00022989"/>
    </source>
</evidence>
<protein>
    <recommendedName>
        <fullName evidence="11">Regulatory protein MsrR</fullName>
    </recommendedName>
</protein>
<keyword evidence="7" id="KW-0805">Transcription regulation</keyword>
<feature type="domain" description="Cell envelope-related transcriptional attenuator" evidence="13">
    <location>
        <begin position="89"/>
        <end position="232"/>
    </location>
</feature>
<evidence type="ECO:0000256" key="1">
    <source>
        <dbReference type="ARBA" id="ARBA00004401"/>
    </source>
</evidence>
<proteinExistence type="inferred from homology"/>
<dbReference type="RefSeq" id="WP_378155991.1">
    <property type="nucleotide sequence ID" value="NZ_JBHSEC010000019.1"/>
</dbReference>
<comment type="similarity">
    <text evidence="2">Belongs to the LytR/CpsA/Psr (LCP) family.</text>
</comment>
<evidence type="ECO:0000256" key="5">
    <source>
        <dbReference type="ARBA" id="ARBA00022968"/>
    </source>
</evidence>
<dbReference type="InterPro" id="IPR004474">
    <property type="entry name" value="LytR_CpsA_psr"/>
</dbReference>
<dbReference type="PANTHER" id="PTHR33392:SF8">
    <property type="entry name" value="REGULATORY PROTEIN MSRR"/>
    <property type="match status" value="1"/>
</dbReference>
<keyword evidence="3" id="KW-1003">Cell membrane</keyword>